<accession>A0A1J1JMF3</accession>
<organism evidence="1">
    <name type="scientific">Planktothrix agardhii</name>
    <name type="common">Oscillatoria agardhii</name>
    <dbReference type="NCBI Taxonomy" id="1160"/>
    <lineage>
        <taxon>Bacteria</taxon>
        <taxon>Bacillati</taxon>
        <taxon>Cyanobacteriota</taxon>
        <taxon>Cyanophyceae</taxon>
        <taxon>Oscillatoriophycideae</taxon>
        <taxon>Oscillatoriales</taxon>
        <taxon>Microcoleaceae</taxon>
        <taxon>Planktothrix</taxon>
    </lineage>
</organism>
<gene>
    <name evidence="1" type="ORF">PLAM_4256</name>
</gene>
<proteinExistence type="predicted"/>
<evidence type="ECO:0000313" key="1">
    <source>
        <dbReference type="EMBL" id="CUM62221.1"/>
    </source>
</evidence>
<reference evidence="1" key="1">
    <citation type="submission" date="2015-09" db="EMBL/GenBank/DDBJ databases">
        <authorList>
            <person name="Jackson K.R."/>
            <person name="Lunt B.L."/>
            <person name="Fisher J.N.B."/>
            <person name="Gardner A.V."/>
            <person name="Bailey M.E."/>
            <person name="Deus L.M."/>
            <person name="Earl A.S."/>
            <person name="Gibby P.D."/>
            <person name="Hartmann K.A."/>
            <person name="Liu J.E."/>
            <person name="Manci A.M."/>
            <person name="Nielsen D.A."/>
            <person name="Solomon M.B."/>
            <person name="Breakwell D.P."/>
            <person name="Burnett S.H."/>
            <person name="Grose J.H."/>
        </authorList>
    </citation>
    <scope>NUCLEOTIDE SEQUENCE</scope>
    <source>
        <strain evidence="1">7805</strain>
    </source>
</reference>
<protein>
    <submittedName>
        <fullName evidence="1">Uncharacterized protein</fullName>
    </submittedName>
</protein>
<name>A0A1J1JMF3_PLAAG</name>
<dbReference type="EMBL" id="LO018304">
    <property type="protein sequence ID" value="CUM62221.1"/>
    <property type="molecule type" value="Genomic_DNA"/>
</dbReference>
<sequence>MLRNPVSISQVNYCDDPSIPINDLCCFSTILENCLLII</sequence>
<dbReference type="AlphaFoldDB" id="A0A1J1JMF3"/>